<dbReference type="RefSeq" id="WP_106227056.1">
    <property type="nucleotide sequence ID" value="NZ_PVTV01000011.1"/>
</dbReference>
<dbReference type="NCBIfam" id="TIGR00150">
    <property type="entry name" value="T6A_YjeE"/>
    <property type="match status" value="1"/>
</dbReference>
<proteinExistence type="inferred from homology"/>
<evidence type="ECO:0000313" key="11">
    <source>
        <dbReference type="EMBL" id="PRY99578.1"/>
    </source>
</evidence>
<comment type="caution">
    <text evidence="11">The sequence shown here is derived from an EMBL/GenBank/DDBJ whole genome shotgun (WGS) entry which is preliminary data.</text>
</comment>
<dbReference type="InterPro" id="IPR003442">
    <property type="entry name" value="T6A_TsaE"/>
</dbReference>
<evidence type="ECO:0000256" key="9">
    <source>
        <dbReference type="ARBA" id="ARBA00022842"/>
    </source>
</evidence>
<dbReference type="Gene3D" id="3.40.50.300">
    <property type="entry name" value="P-loop containing nucleotide triphosphate hydrolases"/>
    <property type="match status" value="1"/>
</dbReference>
<dbReference type="GO" id="GO:0002949">
    <property type="term" value="P:tRNA threonylcarbamoyladenosine modification"/>
    <property type="evidence" value="ECO:0007669"/>
    <property type="project" value="InterPro"/>
</dbReference>
<evidence type="ECO:0000256" key="1">
    <source>
        <dbReference type="ARBA" id="ARBA00004496"/>
    </source>
</evidence>
<comment type="similarity">
    <text evidence="2">Belongs to the TsaE family.</text>
</comment>
<evidence type="ECO:0000256" key="3">
    <source>
        <dbReference type="ARBA" id="ARBA00019010"/>
    </source>
</evidence>
<dbReference type="Pfam" id="PF02367">
    <property type="entry name" value="TsaE"/>
    <property type="match status" value="1"/>
</dbReference>
<evidence type="ECO:0000256" key="5">
    <source>
        <dbReference type="ARBA" id="ARBA00022694"/>
    </source>
</evidence>
<dbReference type="GO" id="GO:0005524">
    <property type="term" value="F:ATP binding"/>
    <property type="evidence" value="ECO:0007669"/>
    <property type="project" value="UniProtKB-KW"/>
</dbReference>
<dbReference type="PANTHER" id="PTHR33540:SF2">
    <property type="entry name" value="TRNA THREONYLCARBAMOYLADENOSINE BIOSYNTHESIS PROTEIN TSAE"/>
    <property type="match status" value="1"/>
</dbReference>
<evidence type="ECO:0000256" key="4">
    <source>
        <dbReference type="ARBA" id="ARBA00022490"/>
    </source>
</evidence>
<dbReference type="EMBL" id="PVTV01000011">
    <property type="protein sequence ID" value="PRY99578.1"/>
    <property type="molecule type" value="Genomic_DNA"/>
</dbReference>
<keyword evidence="6" id="KW-0479">Metal-binding</keyword>
<gene>
    <name evidence="11" type="ORF">BCM14_1030</name>
</gene>
<dbReference type="Proteomes" id="UP000238308">
    <property type="component" value="Unassembled WGS sequence"/>
</dbReference>
<keyword evidence="4" id="KW-0963">Cytoplasm</keyword>
<keyword evidence="9" id="KW-0460">Magnesium</keyword>
<evidence type="ECO:0000256" key="2">
    <source>
        <dbReference type="ARBA" id="ARBA00007599"/>
    </source>
</evidence>
<keyword evidence="7" id="KW-0547">Nucleotide-binding</keyword>
<reference evidence="11 12" key="1">
    <citation type="submission" date="2018-03" db="EMBL/GenBank/DDBJ databases">
        <title>Genomic Encyclopedia of Type Strains, Phase III (KMG-III): the genomes of soil and plant-associated and newly described type strains.</title>
        <authorList>
            <person name="Whitman W."/>
        </authorList>
    </citation>
    <scope>NUCLEOTIDE SEQUENCE [LARGE SCALE GENOMIC DNA]</scope>
    <source>
        <strain evidence="11 12">MWH-P2sevCIIIb</strain>
    </source>
</reference>
<evidence type="ECO:0000256" key="8">
    <source>
        <dbReference type="ARBA" id="ARBA00022840"/>
    </source>
</evidence>
<sequence length="182" mass="19922">MSDEINTHRLKMDLPNEQATVALGQALAHVAADLTSSVTGHFEPGSQAGGRIYLKGELGSGKTALTRALLRECGVTGRIKSPSYALVESYQVSSLYLYHLDFYRFSDSKEWLDAGFKEIFTNNALVLIEWPERADELLGAPDLFIELSYAGDGRSASLTAQTQKGVSWLTTLTSHLDTHPSE</sequence>
<dbReference type="InterPro" id="IPR027417">
    <property type="entry name" value="P-loop_NTPase"/>
</dbReference>
<comment type="subcellular location">
    <subcellularLocation>
        <location evidence="1">Cytoplasm</location>
    </subcellularLocation>
</comment>
<evidence type="ECO:0000256" key="7">
    <source>
        <dbReference type="ARBA" id="ARBA00022741"/>
    </source>
</evidence>
<evidence type="ECO:0000313" key="12">
    <source>
        <dbReference type="Proteomes" id="UP000238308"/>
    </source>
</evidence>
<keyword evidence="8" id="KW-0067">ATP-binding</keyword>
<keyword evidence="12" id="KW-1185">Reference proteome</keyword>
<dbReference type="GO" id="GO:0005737">
    <property type="term" value="C:cytoplasm"/>
    <property type="evidence" value="ECO:0007669"/>
    <property type="project" value="UniProtKB-SubCell"/>
</dbReference>
<organism evidence="11 12">
    <name type="scientific">Jezberella montanilacus</name>
    <dbReference type="NCBI Taxonomy" id="323426"/>
    <lineage>
        <taxon>Bacteria</taxon>
        <taxon>Pseudomonadati</taxon>
        <taxon>Pseudomonadota</taxon>
        <taxon>Betaproteobacteria</taxon>
        <taxon>Burkholderiales</taxon>
        <taxon>Alcaligenaceae</taxon>
        <taxon>Jezberella</taxon>
    </lineage>
</organism>
<name>A0A2T0XKU8_9BURK</name>
<evidence type="ECO:0000256" key="10">
    <source>
        <dbReference type="ARBA" id="ARBA00032441"/>
    </source>
</evidence>
<accession>A0A2T0XKU8</accession>
<protein>
    <recommendedName>
        <fullName evidence="3">tRNA threonylcarbamoyladenosine biosynthesis protein TsaE</fullName>
    </recommendedName>
    <alternativeName>
        <fullName evidence="10">t(6)A37 threonylcarbamoyladenosine biosynthesis protein TsaE</fullName>
    </alternativeName>
</protein>
<dbReference type="SUPFAM" id="SSF52540">
    <property type="entry name" value="P-loop containing nucleoside triphosphate hydrolases"/>
    <property type="match status" value="1"/>
</dbReference>
<evidence type="ECO:0000256" key="6">
    <source>
        <dbReference type="ARBA" id="ARBA00022723"/>
    </source>
</evidence>
<dbReference type="OrthoDB" id="9800307at2"/>
<dbReference type="AlphaFoldDB" id="A0A2T0XKU8"/>
<dbReference type="GO" id="GO:0046872">
    <property type="term" value="F:metal ion binding"/>
    <property type="evidence" value="ECO:0007669"/>
    <property type="project" value="UniProtKB-KW"/>
</dbReference>
<keyword evidence="5" id="KW-0819">tRNA processing</keyword>
<dbReference type="PANTHER" id="PTHR33540">
    <property type="entry name" value="TRNA THREONYLCARBAMOYLADENOSINE BIOSYNTHESIS PROTEIN TSAE"/>
    <property type="match status" value="1"/>
</dbReference>